<feature type="region of interest" description="Disordered" evidence="1">
    <location>
        <begin position="1"/>
        <end position="27"/>
    </location>
</feature>
<dbReference type="OMA" id="IMIRRRD"/>
<evidence type="ECO:0000313" key="2">
    <source>
        <dbReference type="EMBL" id="CAD8153278.1"/>
    </source>
</evidence>
<comment type="caution">
    <text evidence="2">The sequence shown here is derived from an EMBL/GenBank/DDBJ whole genome shotgun (WGS) entry which is preliminary data.</text>
</comment>
<proteinExistence type="predicted"/>
<accession>A0A8S1TN61</accession>
<name>A0A8S1TN61_PAROT</name>
<gene>
    <name evidence="2" type="ORF">POCTA_138.1.T0270306</name>
</gene>
<dbReference type="EMBL" id="CAJJDP010000027">
    <property type="protein sequence ID" value="CAD8153278.1"/>
    <property type="molecule type" value="Genomic_DNA"/>
</dbReference>
<dbReference type="AlphaFoldDB" id="A0A8S1TN61"/>
<reference evidence="2" key="1">
    <citation type="submission" date="2021-01" db="EMBL/GenBank/DDBJ databases">
        <authorList>
            <consortium name="Genoscope - CEA"/>
            <person name="William W."/>
        </authorList>
    </citation>
    <scope>NUCLEOTIDE SEQUENCE</scope>
</reference>
<evidence type="ECO:0000256" key="1">
    <source>
        <dbReference type="SAM" id="MobiDB-lite"/>
    </source>
</evidence>
<evidence type="ECO:0000313" key="3">
    <source>
        <dbReference type="Proteomes" id="UP000683925"/>
    </source>
</evidence>
<organism evidence="2 3">
    <name type="scientific">Paramecium octaurelia</name>
    <dbReference type="NCBI Taxonomy" id="43137"/>
    <lineage>
        <taxon>Eukaryota</taxon>
        <taxon>Sar</taxon>
        <taxon>Alveolata</taxon>
        <taxon>Ciliophora</taxon>
        <taxon>Intramacronucleata</taxon>
        <taxon>Oligohymenophorea</taxon>
        <taxon>Peniculida</taxon>
        <taxon>Parameciidae</taxon>
        <taxon>Paramecium</taxon>
    </lineage>
</organism>
<dbReference type="Proteomes" id="UP000683925">
    <property type="component" value="Unassembled WGS sequence"/>
</dbReference>
<keyword evidence="3" id="KW-1185">Reference proteome</keyword>
<sequence length="88" mass="10190">MGCASQKQPSPTRNRYDDSLTTGQPETNFTQNVIAIQQLNEKQIRQKIKSGKCYKFVLRQVTLQNNIFNSTIMIRRRDQENSPSKKSI</sequence>
<protein>
    <submittedName>
        <fullName evidence="2">Uncharacterized protein</fullName>
    </submittedName>
</protein>
<dbReference type="OrthoDB" id="306413at2759"/>